<dbReference type="InterPro" id="IPR000467">
    <property type="entry name" value="G_patch_dom"/>
</dbReference>
<keyword evidence="3" id="KW-0378">Hydrolase</keyword>
<gene>
    <name evidence="7" type="ORF">Fcan01_05708</name>
</gene>
<dbReference type="InterPro" id="IPR019819">
    <property type="entry name" value="Carboxylesterase_B_CS"/>
</dbReference>
<dbReference type="PROSITE" id="PS50174">
    <property type="entry name" value="G_PATCH"/>
    <property type="match status" value="1"/>
</dbReference>
<organism evidence="7 8">
    <name type="scientific">Folsomia candida</name>
    <name type="common">Springtail</name>
    <dbReference type="NCBI Taxonomy" id="158441"/>
    <lineage>
        <taxon>Eukaryota</taxon>
        <taxon>Metazoa</taxon>
        <taxon>Ecdysozoa</taxon>
        <taxon>Arthropoda</taxon>
        <taxon>Hexapoda</taxon>
        <taxon>Collembola</taxon>
        <taxon>Entomobryomorpha</taxon>
        <taxon>Isotomoidea</taxon>
        <taxon>Isotomidae</taxon>
        <taxon>Proisotominae</taxon>
        <taxon>Folsomia</taxon>
    </lineage>
</organism>
<evidence type="ECO:0000256" key="1">
    <source>
        <dbReference type="ARBA" id="ARBA00005964"/>
    </source>
</evidence>
<keyword evidence="4" id="KW-0325">Glycoprotein</keyword>
<dbReference type="SUPFAM" id="SSF53474">
    <property type="entry name" value="alpha/beta-Hydrolases"/>
    <property type="match status" value="3"/>
</dbReference>
<dbReference type="PROSITE" id="PS00941">
    <property type="entry name" value="CARBOXYLESTERASE_B_2"/>
    <property type="match status" value="1"/>
</dbReference>
<evidence type="ECO:0000256" key="3">
    <source>
        <dbReference type="ARBA" id="ARBA00022801"/>
    </source>
</evidence>
<dbReference type="Pfam" id="PF01585">
    <property type="entry name" value="G-patch"/>
    <property type="match status" value="1"/>
</dbReference>
<feature type="region of interest" description="Disordered" evidence="5">
    <location>
        <begin position="1"/>
        <end position="65"/>
    </location>
</feature>
<evidence type="ECO:0000256" key="4">
    <source>
        <dbReference type="ARBA" id="ARBA00023180"/>
    </source>
</evidence>
<evidence type="ECO:0000256" key="5">
    <source>
        <dbReference type="SAM" id="MobiDB-lite"/>
    </source>
</evidence>
<evidence type="ECO:0000259" key="6">
    <source>
        <dbReference type="PROSITE" id="PS50174"/>
    </source>
</evidence>
<protein>
    <submittedName>
        <fullName evidence="7">Venom carboxylesterase-6</fullName>
    </submittedName>
</protein>
<accession>A0A226ETA5</accession>
<dbReference type="PANTHER" id="PTHR43142">
    <property type="entry name" value="CARBOXYLIC ESTER HYDROLASE"/>
    <property type="match status" value="1"/>
</dbReference>
<feature type="compositionally biased region" description="Basic residues" evidence="5">
    <location>
        <begin position="340"/>
        <end position="349"/>
    </location>
</feature>
<feature type="region of interest" description="Disordered" evidence="5">
    <location>
        <begin position="338"/>
        <end position="439"/>
    </location>
</feature>
<evidence type="ECO:0000313" key="8">
    <source>
        <dbReference type="Proteomes" id="UP000198287"/>
    </source>
</evidence>
<dbReference type="EMBL" id="LNIX01000002">
    <property type="protein sequence ID" value="OXA60845.1"/>
    <property type="molecule type" value="Genomic_DNA"/>
</dbReference>
<reference evidence="7 8" key="1">
    <citation type="submission" date="2015-12" db="EMBL/GenBank/DDBJ databases">
        <title>The genome of Folsomia candida.</title>
        <authorList>
            <person name="Faddeeva A."/>
            <person name="Derks M.F."/>
            <person name="Anvar Y."/>
            <person name="Smit S."/>
            <person name="Van Straalen N."/>
            <person name="Roelofs D."/>
        </authorList>
    </citation>
    <scope>NUCLEOTIDE SEQUENCE [LARGE SCALE GENOMIC DNA]</scope>
    <source>
        <strain evidence="7 8">VU population</strain>
        <tissue evidence="7">Whole body</tissue>
    </source>
</reference>
<dbReference type="PROSITE" id="PS00122">
    <property type="entry name" value="CARBOXYLESTERASE_B_1"/>
    <property type="match status" value="2"/>
</dbReference>
<dbReference type="InterPro" id="IPR029058">
    <property type="entry name" value="AB_hydrolase_fold"/>
</dbReference>
<evidence type="ECO:0000256" key="2">
    <source>
        <dbReference type="ARBA" id="ARBA00022487"/>
    </source>
</evidence>
<feature type="region of interest" description="Disordered" evidence="5">
    <location>
        <begin position="97"/>
        <end position="127"/>
    </location>
</feature>
<dbReference type="InterPro" id="IPR019826">
    <property type="entry name" value="Carboxylesterase_B_AS"/>
</dbReference>
<evidence type="ECO:0000313" key="7">
    <source>
        <dbReference type="EMBL" id="OXA60845.1"/>
    </source>
</evidence>
<keyword evidence="8" id="KW-1185">Reference proteome</keyword>
<feature type="compositionally biased region" description="Low complexity" evidence="5">
    <location>
        <begin position="359"/>
        <end position="369"/>
    </location>
</feature>
<feature type="compositionally biased region" description="Basic residues" evidence="5">
    <location>
        <begin position="276"/>
        <end position="285"/>
    </location>
</feature>
<dbReference type="GO" id="GO:0003676">
    <property type="term" value="F:nucleic acid binding"/>
    <property type="evidence" value="ECO:0007669"/>
    <property type="project" value="InterPro"/>
</dbReference>
<dbReference type="OrthoDB" id="6846267at2759"/>
<feature type="region of interest" description="Disordered" evidence="5">
    <location>
        <begin position="265"/>
        <end position="304"/>
    </location>
</feature>
<feature type="compositionally biased region" description="Polar residues" evidence="5">
    <location>
        <begin position="402"/>
        <end position="423"/>
    </location>
</feature>
<feature type="compositionally biased region" description="Basic and acidic residues" evidence="5">
    <location>
        <begin position="51"/>
        <end position="65"/>
    </location>
</feature>
<dbReference type="InterPro" id="IPR002018">
    <property type="entry name" value="CarbesteraseB"/>
</dbReference>
<dbReference type="PANTHER" id="PTHR43142:SF1">
    <property type="entry name" value="CARBOXYLIC ESTER HYDROLASE"/>
    <property type="match status" value="1"/>
</dbReference>
<name>A0A226ETA5_FOLCA</name>
<sequence length="2382" mass="268950">MSMLAEPRRRQKIGPNPRGKFFTEDEDNKGRSLLQKMGWKSGDGLGVQRQGIKDPIKPKIHTDEKGLGFDVKSDPWVSHTDDFNELLRNLQAAHGKVVQEEPKAEPLPSFTPGFGFQSDDSKSSKSSNLETLRFDLESKSKASSSRIHYHKFVKNKDLSKIKDKDWNCIFGKSEESADSNRNESNKEINGQREVVVVSKSWDDLLAQKSYCIDDTISSSIGNVENEHLNRVQRYKAQMMRSFAISTLPEDKPKSHKDEMPVELATAIDDISSKESSKKRKKKEKKHKTEEEEDSTPVAVVLDNNQELSERKRIKKERKRQKLEESIPEVCEMEIEDEAHKKKKRKKEKLKKLEEEEQPIVEIPEQTEIVSPKKKRKKNKPESSECYDQVNPEGPTVEILGDRNQQAGGNPKLNNDSEPMSESAESVEISGSADDDVLSTPTVNFNKRTVSAEEMHAAALVFKGSNILQIPGIRYAEAPVQNLRFSSPRPVKPWSGILDATQFGPKCVQVDGLSRTVTGSEDCLFLNIFSPEKAISNGNNLLPVIFYIHGGYFMVGSSSYMGPEFFMDEPIILVTLNYRLNVFGFLSTGDSASKGNFGLIDQNLALRWINENIKYFGGDPSRITLAGQSAGSVAVHLHMLSSMSNGLFSGVIMSSGTAIKPLSLVNDPKAQAKNLARQLNCPTEKSSDLVECLRNIEPNTIINAQLHALSSPIMNELEIFAPSIETNCIMPAGEECFLSAHPYDILKNGGSARVPILTGVNKDEGLLSTARIFVNASLQEFVSTNWNDLSPNFFRYDKSAKNLTDKIRKFYIGDDSPSQQRLAFKENFQHITNIFSDRLYIHATRETVKIQSKFSKIYLYYFTYPLQRGMTYLFDIDPDLPILLQFIWKEIRWFLNEHIFQVPNLFLGCGHGDDIALLFKFPVFHLSPDSKDFAMSRQLVKLWADFATNHHALTFDGNSWPPVEKDAKNLKYMFIGNVQQSITRMFPILYLCIFISIVPFSIQRDHAPVIQISTGKIKGEDKESRNDKKFFAYRGIPYATAKRFELPQPPTNWSDVRDAKEYGKKCIQYSTFEKKVVGSEDCHYINVFTPQTSDGLSKVLLPVMVYIHGSFMDGTAEIYRPHYFLDENVVLVTFDYRLNIFGFLHIDDDVVPGNLGLKDQVMALHWVQDNIRKFSGDKNRVTLFGAGDGASSVHLLMLSPITKGLFRKAITQSGSALKLDVIQKNPKQAAQRIARLMDCEKVLNATLISDNHCMFDKSTLIFECLKLVDAKKLAQVQQEAFRLARDPLTFFGPVIENPSKQSKESAVISEHPYSIISSGKQSRIPWMTGLNAQEGLVISGGIVISSDKGLVDKVDSSFYTTSPKLLQYDPSRTDVTHEIRRFYLSPNYATTTASDANISPSVSSLPSSATLYPNLYSNLPTLNSTIPIAPHTQNDDEFYHIHFEEQFQEFTNMFTDRLYAVGMVDAVKMQAQYSPVYMYFNNYEGQYSLLDVHTGKAKEPAPAIKKVSSWFKKNILGRTPQAPKHLGECRSGISKICVCNGDELPLLFKYPELKIKENTRDYQMSKQLVKLWVQFATDETKMVFNNASWLPCSSGSDDTLRAMQFGPTEQDSSFGPLSDTFMTRVKFWSTLKYLAPFTQQQVLMMMYTFSGNRDNNFVILVPTLLVAAQLTLGFANPLFSHSPQYYSDTYNMRTMQKSAEAYDFNSDTKFEDLHSVQTATNTVTNLWPHNYQSAPSQKHQALQTPKKTKCHTWTSPEGIQFKLNPISRSGAFGFNLIMCDDDSEAGKFSQPYYSPGSVSEYVFLRFFNRLVNSDNLNFFRKPRFSFFNEFIEPIPGILEDIVSSTSASDPIVDTENGWLRGVKKKSRDGKPYFGFLGIPYAVPPIGDLRFEPPQKLIGRWEGIRNAKHYASTCFHMDVFFSGRMIGEEDCLYANVYTPSIKPKMLMPTLVYLHGGGFSSGSGNMYQEKYFMDESRVVLVIFNYRLSALGFLNTGDGIVRGNQALKDQNLLLRWVQFNIASFGGDPTSITLFGESAGAAMTQYHLLSGQSKGLFHKAILLSGSALSPFALNGNPAASAKRLARSAGCPTLNSKLMVNCLKTVPVHLFKNEYKQMMRTVANPAEYFAPSVETFWNEDTFLKKTPREILHDGDYLKIPLMSGVSSSEGLLYTARLMVDQYAKLNMDQKFASWIPRFLYYDPNNETKTEIIKSFYFPNHKIDLTRSKDFVNLTNLLSDGRVSVFDILRKVPLANFDENDDNSIQSIPEIAVVTELLSDLVRYRLTNKKPSNYGTSHGDTTFLLFNMKNVPGIGRLSMDYSMSKSFIKAVVDFSSIGTNQTLTFDGIPWPTVKPNAGVLPYMQIKLPGQVVQEPFQDRMKMWDEKLKK</sequence>
<comment type="similarity">
    <text evidence="1">Belongs to the type-B carboxylesterase/lipase family.</text>
</comment>
<dbReference type="GO" id="GO:0052689">
    <property type="term" value="F:carboxylic ester hydrolase activity"/>
    <property type="evidence" value="ECO:0007669"/>
    <property type="project" value="UniProtKB-KW"/>
</dbReference>
<dbReference type="Gene3D" id="3.40.50.1820">
    <property type="entry name" value="alpha/beta hydrolase"/>
    <property type="match status" value="3"/>
</dbReference>
<comment type="caution">
    <text evidence="7">The sequence shown here is derived from an EMBL/GenBank/DDBJ whole genome shotgun (WGS) entry which is preliminary data.</text>
</comment>
<feature type="domain" description="G-patch" evidence="6">
    <location>
        <begin position="26"/>
        <end position="72"/>
    </location>
</feature>
<keyword evidence="2" id="KW-0719">Serine esterase</keyword>
<dbReference type="Proteomes" id="UP000198287">
    <property type="component" value="Unassembled WGS sequence"/>
</dbReference>
<proteinExistence type="inferred from homology"/>
<dbReference type="Pfam" id="PF00135">
    <property type="entry name" value="COesterase"/>
    <property type="match status" value="4"/>
</dbReference>
<dbReference type="SMART" id="SM00443">
    <property type="entry name" value="G_patch"/>
    <property type="match status" value="1"/>
</dbReference>